<proteinExistence type="predicted"/>
<feature type="domain" description="Cep192-like" evidence="1">
    <location>
        <begin position="207"/>
        <end position="277"/>
    </location>
</feature>
<dbReference type="Gene3D" id="2.60.40.10">
    <property type="entry name" value="Immunoglobulins"/>
    <property type="match status" value="2"/>
</dbReference>
<organism evidence="2 3">
    <name type="scientific">Biomphalaria glabrata</name>
    <name type="common">Bloodfluke planorb</name>
    <name type="synonym">Freshwater snail</name>
    <dbReference type="NCBI Taxonomy" id="6526"/>
    <lineage>
        <taxon>Eukaryota</taxon>
        <taxon>Metazoa</taxon>
        <taxon>Spiralia</taxon>
        <taxon>Lophotrochozoa</taxon>
        <taxon>Mollusca</taxon>
        <taxon>Gastropoda</taxon>
        <taxon>Heterobranchia</taxon>
        <taxon>Euthyneura</taxon>
        <taxon>Panpulmonata</taxon>
        <taxon>Hygrophila</taxon>
        <taxon>Lymnaeoidea</taxon>
        <taxon>Planorbidae</taxon>
        <taxon>Biomphalaria</taxon>
    </lineage>
</organism>
<dbReference type="InterPro" id="IPR054089">
    <property type="entry name" value="Cep192-like_D3"/>
</dbReference>
<dbReference type="GO" id="GO:0044458">
    <property type="term" value="P:motile cilium assembly"/>
    <property type="evidence" value="ECO:0007669"/>
    <property type="project" value="TreeGrafter"/>
</dbReference>
<dbReference type="OrthoDB" id="5538672at2759"/>
<evidence type="ECO:0000313" key="3">
    <source>
        <dbReference type="Proteomes" id="UP000076420"/>
    </source>
</evidence>
<dbReference type="InterPro" id="IPR029676">
    <property type="entry name" value="CFAP221"/>
</dbReference>
<dbReference type="VEuPathDB" id="VectorBase:BGLB023120"/>
<dbReference type="VEuPathDB" id="VectorBase:BGLAX_035252"/>
<evidence type="ECO:0000313" key="2">
    <source>
        <dbReference type="EnsemblMetazoa" id="BGLB023120-PA"/>
    </source>
</evidence>
<dbReference type="EnsemblMetazoa" id="BGLB023120-RC">
    <property type="protein sequence ID" value="BGLB023120-PC"/>
    <property type="gene ID" value="BGLB023120"/>
</dbReference>
<dbReference type="PANTHER" id="PTHR46500:SF1">
    <property type="entry name" value="CILIA- AND FLAGELLA-ASSOCIATED PROTEIN 221"/>
    <property type="match status" value="1"/>
</dbReference>
<dbReference type="KEGG" id="bgt:106061614"/>
<dbReference type="Proteomes" id="UP000076420">
    <property type="component" value="Unassembled WGS sequence"/>
</dbReference>
<reference evidence="2" key="1">
    <citation type="submission" date="2020-05" db="UniProtKB">
        <authorList>
            <consortium name="EnsemblMetazoa"/>
        </authorList>
    </citation>
    <scope>IDENTIFICATION</scope>
    <source>
        <strain evidence="2">BB02</strain>
    </source>
</reference>
<protein>
    <recommendedName>
        <fullName evidence="1">Cep192-like domain-containing protein</fullName>
    </recommendedName>
</protein>
<dbReference type="GO" id="GO:0003341">
    <property type="term" value="P:cilium movement"/>
    <property type="evidence" value="ECO:0007669"/>
    <property type="project" value="InterPro"/>
</dbReference>
<name>A0A2C9KT14_BIOGL</name>
<dbReference type="STRING" id="6526.A0A2C9KT14"/>
<dbReference type="PANTHER" id="PTHR46500">
    <property type="entry name" value="CILIA- AND FLAGELLA-ASSOCIATED PROTEIN 221"/>
    <property type="match status" value="1"/>
</dbReference>
<dbReference type="Pfam" id="PF24771">
    <property type="entry name" value="Ig_CFAP74_1st"/>
    <property type="match status" value="1"/>
</dbReference>
<evidence type="ECO:0000259" key="1">
    <source>
        <dbReference type="Pfam" id="PF22067"/>
    </source>
</evidence>
<dbReference type="Pfam" id="PF22067">
    <property type="entry name" value="Cep192_D3"/>
    <property type="match status" value="1"/>
</dbReference>
<dbReference type="InterPro" id="IPR013783">
    <property type="entry name" value="Ig-like_fold"/>
</dbReference>
<dbReference type="AlphaFoldDB" id="A0A2C9KT14"/>
<dbReference type="EnsemblMetazoa" id="BGLB023120-RA">
    <property type="protein sequence ID" value="BGLB023120-PA"/>
    <property type="gene ID" value="BGLB023120"/>
</dbReference>
<sequence length="914" mass="104230">MPTTLDLQDRTVDTIIASNFSTGTVSNGSRPNKSRHSSEVVVELSSSSTVINEKALLIENMILTEPDEERKKINVPNHLLDTKIYAKLGQNAFIQSKPSELLFEGFEVGKKQTRQLLLLNSSSDVLRLHIIPPQTDNFSIKYKKPERMVAGMILKCIVEFIPDEWRYYYDCIRIHCQGDENLIIPIHGYPVMNTKDFPRNYTFSPIPVGNSTSKTFPLKSLAPIDFEFCFKYIQRHPAFQIEPTSGIVPANSETEITVTFAPLEFQTAIMKVELVISQLNFKGLISTFIGTSQPGLLRAKTLASTTNEVLDPKCFSPIERARSMKKTKDTMKSSKKPTSALNEFPLEKNGIQFPQIIESPYAVAKVLLQKPGKLKVNEIRQNMQQQREGSVMTRQMKEALFDQLVRQNVYEERQNQLRWQVKLGDKPMTLAEKFKILEERSAADAYYRTKVQGLPIENEEFLRINTVTLSRRTFRDVEMVADTIATFDSYSNDLWDARHAILDRFIQAARRVIIRNRCEKRLCGLRILKQSLSEVVQGEGETKITKQNTGTEQELLGFKFNKIKKFTFPTYLSPHVKDDMAPDALGIVPVPATEIVVKRDVPFFNLKVPLYYQLYGYKPHNVHEAASGYVPTRNLRRLRTGAEVEEIRLPVESDPCDKFIEVKDEMKGLALDEKLEKKSAVVSLAPPESLFKPMDYPSLHIMNPAPGLQVFLPTIPYSEVDYDFHLCPLPRYPRTDRSVTQKKTLDREDTIRGLMTWKKFPSPGLSTLSNSISLSNIWVPRWDQCFSSDLLPTELPALMTRLESDDADNCVEEHDDKTGQVVSLTPEMVEAQFVLIEPKLKESTSTAQEEIFSFNSKLPSTNQPVGPDGPITRDQCEKELNFYMSQKFDKLSSQFRTRLDSMNALFTDSSYIVE</sequence>
<gene>
    <name evidence="2" type="primary">106061614</name>
</gene>
<dbReference type="GO" id="GO:0097729">
    <property type="term" value="C:9+2 motile cilium"/>
    <property type="evidence" value="ECO:0007669"/>
    <property type="project" value="TreeGrafter"/>
</dbReference>
<accession>A0A2C9KT14</accession>